<dbReference type="OrthoDB" id="9810759at2"/>
<dbReference type="NCBIfam" id="NF003715">
    <property type="entry name" value="PRK05326.1-2"/>
    <property type="match status" value="1"/>
</dbReference>
<sequence>MVQNMLSADYFILILASFLIMGVITTKLSSRFGVPALILFILLGMIAGSDGLGLIYFDNASHAQLIGIIALVIILFEGGLSTKWTTIKPIAAPSLVLATVGVLITTFIVAIAATFVLDVTWLEGLLFGAIVGSTDAAAVFAALKEQNIKSRIGATLEAESGTNDPMAMFLTLAFIELIIMDQKGIWHIVGAFFLQMGFGLLLGLGMGWIASWIINRINLDSGGLYPIIAMGFALLTYSLTASVGGSGLLAVYVAAMLIGNSDLTYRHTIFRFNEGFAWMMQILMFIILGLLVFPGQLFTGAIILNGLLLSFILILIARPLAVLLSTIGFGYTWKEKTLLSWAGLRGAVPIVLATFPMIAGVENAQLFFNVVFFVVLTSALIQGSTISVFANKLGLTGPKKVTPLHSLELVSIGQANAEIVEYVVNEETKIVGQNLTEIEFPNDVLINAIIRKGELVTPYGETVIYENDILYILVSRKSKKELKKLLGERKSVAED</sequence>
<name>A0A3A9KLB4_9BACI</name>
<keyword evidence="2" id="KW-0813">Transport</keyword>
<keyword evidence="8 9" id="KW-0472">Membrane</keyword>
<dbReference type="AlphaFoldDB" id="A0A3A9KLB4"/>
<feature type="transmembrane region" description="Helical" evidence="9">
    <location>
        <begin position="245"/>
        <end position="263"/>
    </location>
</feature>
<dbReference type="InterPro" id="IPR036721">
    <property type="entry name" value="RCK_C_sf"/>
</dbReference>
<dbReference type="Pfam" id="PF00999">
    <property type="entry name" value="Na_H_Exchanger"/>
    <property type="match status" value="1"/>
</dbReference>
<keyword evidence="6 9" id="KW-1133">Transmembrane helix</keyword>
<gene>
    <name evidence="11" type="ORF">CR203_00810</name>
</gene>
<dbReference type="SUPFAM" id="SSF116726">
    <property type="entry name" value="TrkA C-terminal domain-like"/>
    <property type="match status" value="1"/>
</dbReference>
<keyword evidence="3" id="KW-0050">Antiport</keyword>
<feature type="transmembrane region" description="Helical" evidence="9">
    <location>
        <begin position="186"/>
        <end position="210"/>
    </location>
</feature>
<feature type="transmembrane region" description="Helical" evidence="9">
    <location>
        <begin position="366"/>
        <end position="390"/>
    </location>
</feature>
<organism evidence="11 12">
    <name type="scientific">Salipaludibacillus neizhouensis</name>
    <dbReference type="NCBI Taxonomy" id="885475"/>
    <lineage>
        <taxon>Bacteria</taxon>
        <taxon>Bacillati</taxon>
        <taxon>Bacillota</taxon>
        <taxon>Bacilli</taxon>
        <taxon>Bacillales</taxon>
        <taxon>Bacillaceae</taxon>
    </lineage>
</organism>
<evidence type="ECO:0000256" key="1">
    <source>
        <dbReference type="ARBA" id="ARBA00004651"/>
    </source>
</evidence>
<feature type="domain" description="RCK C-terminal" evidence="10">
    <location>
        <begin position="407"/>
        <end position="488"/>
    </location>
</feature>
<feature type="transmembrane region" description="Helical" evidence="9">
    <location>
        <begin position="307"/>
        <end position="331"/>
    </location>
</feature>
<feature type="transmembrane region" description="Helical" evidence="9">
    <location>
        <begin position="121"/>
        <end position="143"/>
    </location>
</feature>
<dbReference type="Pfam" id="PF02080">
    <property type="entry name" value="TrkA_C"/>
    <property type="match status" value="1"/>
</dbReference>
<dbReference type="InterPro" id="IPR038770">
    <property type="entry name" value="Na+/solute_symporter_sf"/>
</dbReference>
<evidence type="ECO:0000259" key="10">
    <source>
        <dbReference type="PROSITE" id="PS51202"/>
    </source>
</evidence>
<dbReference type="InterPro" id="IPR006153">
    <property type="entry name" value="Cation/H_exchanger_TM"/>
</dbReference>
<evidence type="ECO:0000256" key="9">
    <source>
        <dbReference type="SAM" id="Phobius"/>
    </source>
</evidence>
<protein>
    <submittedName>
        <fullName evidence="11">Potassium/proton antiporter</fullName>
    </submittedName>
</protein>
<feature type="transmembrane region" description="Helical" evidence="9">
    <location>
        <begin position="92"/>
        <end position="115"/>
    </location>
</feature>
<dbReference type="PROSITE" id="PS51202">
    <property type="entry name" value="RCK_C"/>
    <property type="match status" value="1"/>
</dbReference>
<evidence type="ECO:0000256" key="3">
    <source>
        <dbReference type="ARBA" id="ARBA00022449"/>
    </source>
</evidence>
<dbReference type="GO" id="GO:0015297">
    <property type="term" value="F:antiporter activity"/>
    <property type="evidence" value="ECO:0007669"/>
    <property type="project" value="UniProtKB-KW"/>
</dbReference>
<dbReference type="PANTHER" id="PTHR32507">
    <property type="entry name" value="NA(+)/H(+) ANTIPORTER 1"/>
    <property type="match status" value="1"/>
</dbReference>
<dbReference type="GO" id="GO:0008324">
    <property type="term" value="F:monoatomic cation transmembrane transporter activity"/>
    <property type="evidence" value="ECO:0007669"/>
    <property type="project" value="InterPro"/>
</dbReference>
<dbReference type="Gene3D" id="3.30.70.1450">
    <property type="entry name" value="Regulator of K+ conductance, C-terminal domain"/>
    <property type="match status" value="1"/>
</dbReference>
<evidence type="ECO:0000313" key="11">
    <source>
        <dbReference type="EMBL" id="RKL68625.1"/>
    </source>
</evidence>
<dbReference type="Gene3D" id="1.20.1530.20">
    <property type="match status" value="1"/>
</dbReference>
<keyword evidence="4" id="KW-1003">Cell membrane</keyword>
<evidence type="ECO:0000256" key="6">
    <source>
        <dbReference type="ARBA" id="ARBA00022989"/>
    </source>
</evidence>
<keyword evidence="12" id="KW-1185">Reference proteome</keyword>
<dbReference type="GO" id="GO:0006813">
    <property type="term" value="P:potassium ion transport"/>
    <property type="evidence" value="ECO:0007669"/>
    <property type="project" value="InterPro"/>
</dbReference>
<accession>A0A3A9KLB4</accession>
<dbReference type="RefSeq" id="WP_110936735.1">
    <property type="nucleotide sequence ID" value="NZ_KZ614146.1"/>
</dbReference>
<keyword evidence="7" id="KW-0406">Ion transport</keyword>
<evidence type="ECO:0000313" key="12">
    <source>
        <dbReference type="Proteomes" id="UP000281498"/>
    </source>
</evidence>
<feature type="transmembrane region" description="Helical" evidence="9">
    <location>
        <begin position="36"/>
        <end position="57"/>
    </location>
</feature>
<evidence type="ECO:0000256" key="2">
    <source>
        <dbReference type="ARBA" id="ARBA00022448"/>
    </source>
</evidence>
<proteinExistence type="predicted"/>
<evidence type="ECO:0000256" key="7">
    <source>
        <dbReference type="ARBA" id="ARBA00023065"/>
    </source>
</evidence>
<keyword evidence="5 9" id="KW-0812">Transmembrane</keyword>
<comment type="subcellular location">
    <subcellularLocation>
        <location evidence="1">Cell membrane</location>
        <topology evidence="1">Multi-pass membrane protein</topology>
    </subcellularLocation>
</comment>
<dbReference type="GO" id="GO:0005886">
    <property type="term" value="C:plasma membrane"/>
    <property type="evidence" value="ECO:0007669"/>
    <property type="project" value="UniProtKB-SubCell"/>
</dbReference>
<feature type="transmembrane region" description="Helical" evidence="9">
    <location>
        <begin position="338"/>
        <end position="360"/>
    </location>
</feature>
<dbReference type="PANTHER" id="PTHR32507:SF7">
    <property type="entry name" value="K(+)_H(+) ANTIPORTER NHAP2"/>
    <property type="match status" value="1"/>
</dbReference>
<dbReference type="Proteomes" id="UP000281498">
    <property type="component" value="Unassembled WGS sequence"/>
</dbReference>
<evidence type="ECO:0000256" key="8">
    <source>
        <dbReference type="ARBA" id="ARBA00023136"/>
    </source>
</evidence>
<feature type="transmembrane region" description="Helical" evidence="9">
    <location>
        <begin position="275"/>
        <end position="295"/>
    </location>
</feature>
<evidence type="ECO:0000256" key="5">
    <source>
        <dbReference type="ARBA" id="ARBA00022692"/>
    </source>
</evidence>
<feature type="transmembrane region" description="Helical" evidence="9">
    <location>
        <begin position="6"/>
        <end position="24"/>
    </location>
</feature>
<reference evidence="11 12" key="1">
    <citation type="submission" date="2017-10" db="EMBL/GenBank/DDBJ databases">
        <title>Bacillus sp. nov., a halophilic bacterium isolated from a Keqin Lake.</title>
        <authorList>
            <person name="Wang H."/>
        </authorList>
    </citation>
    <scope>NUCLEOTIDE SEQUENCE [LARGE SCALE GENOMIC DNA]</scope>
    <source>
        <strain evidence="11 12">KCTC 13187</strain>
    </source>
</reference>
<dbReference type="InterPro" id="IPR006037">
    <property type="entry name" value="RCK_C"/>
</dbReference>
<dbReference type="NCBIfam" id="NF003716">
    <property type="entry name" value="PRK05326.1-3"/>
    <property type="match status" value="1"/>
</dbReference>
<dbReference type="EMBL" id="PDOE01000001">
    <property type="protein sequence ID" value="RKL68625.1"/>
    <property type="molecule type" value="Genomic_DNA"/>
</dbReference>
<comment type="caution">
    <text evidence="11">The sequence shown here is derived from an EMBL/GenBank/DDBJ whole genome shotgun (WGS) entry which is preliminary data.</text>
</comment>
<evidence type="ECO:0000256" key="4">
    <source>
        <dbReference type="ARBA" id="ARBA00022475"/>
    </source>
</evidence>
<feature type="transmembrane region" description="Helical" evidence="9">
    <location>
        <begin position="63"/>
        <end position="80"/>
    </location>
</feature>
<dbReference type="GO" id="GO:1902600">
    <property type="term" value="P:proton transmembrane transport"/>
    <property type="evidence" value="ECO:0007669"/>
    <property type="project" value="InterPro"/>
</dbReference>